<comment type="caution">
    <text evidence="10">The sequence shown here is derived from an EMBL/GenBank/DDBJ whole genome shotgun (WGS) entry which is preliminary data.</text>
</comment>
<feature type="non-terminal residue" evidence="10">
    <location>
        <position position="536"/>
    </location>
</feature>
<evidence type="ECO:0000313" key="10">
    <source>
        <dbReference type="EMBL" id="PWA17091.1"/>
    </source>
</evidence>
<dbReference type="PROSITE" id="PS50835">
    <property type="entry name" value="IG_LIKE"/>
    <property type="match status" value="4"/>
</dbReference>
<dbReference type="Proteomes" id="UP000250572">
    <property type="component" value="Unassembled WGS sequence"/>
</dbReference>
<feature type="compositionally biased region" description="Basic and acidic residues" evidence="6">
    <location>
        <begin position="500"/>
        <end position="528"/>
    </location>
</feature>
<gene>
    <name evidence="10" type="ORF">CCH79_00013296</name>
</gene>
<dbReference type="GO" id="GO:0050839">
    <property type="term" value="F:cell adhesion molecule binding"/>
    <property type="evidence" value="ECO:0007669"/>
    <property type="project" value="TreeGrafter"/>
</dbReference>
<feature type="chain" id="PRO_5016343512" description="Ig-like domain-containing protein" evidence="8">
    <location>
        <begin position="22"/>
        <end position="536"/>
    </location>
</feature>
<proteinExistence type="predicted"/>
<keyword evidence="5" id="KW-0393">Immunoglobulin domain</keyword>
<feature type="domain" description="Ig-like" evidence="9">
    <location>
        <begin position="35"/>
        <end position="113"/>
    </location>
</feature>
<dbReference type="EMBL" id="NHOQ01002408">
    <property type="protein sequence ID" value="PWA17091.1"/>
    <property type="molecule type" value="Genomic_DNA"/>
</dbReference>
<dbReference type="InterPro" id="IPR051275">
    <property type="entry name" value="Cell_adhesion_signaling"/>
</dbReference>
<dbReference type="InterPro" id="IPR003599">
    <property type="entry name" value="Ig_sub"/>
</dbReference>
<dbReference type="Gene3D" id="2.60.40.10">
    <property type="entry name" value="Immunoglobulins"/>
    <property type="match status" value="4"/>
</dbReference>
<dbReference type="SUPFAM" id="SSF48726">
    <property type="entry name" value="Immunoglobulin"/>
    <property type="match status" value="4"/>
</dbReference>
<organism evidence="10 11">
    <name type="scientific">Gambusia affinis</name>
    <name type="common">Western mosquitofish</name>
    <name type="synonym">Heterandria affinis</name>
    <dbReference type="NCBI Taxonomy" id="33528"/>
    <lineage>
        <taxon>Eukaryota</taxon>
        <taxon>Metazoa</taxon>
        <taxon>Chordata</taxon>
        <taxon>Craniata</taxon>
        <taxon>Vertebrata</taxon>
        <taxon>Euteleostomi</taxon>
        <taxon>Actinopterygii</taxon>
        <taxon>Neopterygii</taxon>
        <taxon>Teleostei</taxon>
        <taxon>Neoteleostei</taxon>
        <taxon>Acanthomorphata</taxon>
        <taxon>Ovalentaria</taxon>
        <taxon>Atherinomorphae</taxon>
        <taxon>Cyprinodontiformes</taxon>
        <taxon>Poeciliidae</taxon>
        <taxon>Poeciliinae</taxon>
        <taxon>Gambusia</taxon>
    </lineage>
</organism>
<reference evidence="10 11" key="1">
    <citation type="journal article" date="2018" name="G3 (Bethesda)">
        <title>A High-Quality Reference Genome for the Invasive Mosquitofish Gambusia affinis Using a Chicago Library.</title>
        <authorList>
            <person name="Hoffberg S.L."/>
            <person name="Troendle N.J."/>
            <person name="Glenn T.C."/>
            <person name="Mahmud O."/>
            <person name="Louha S."/>
            <person name="Chalopin D."/>
            <person name="Bennetzen J.L."/>
            <person name="Mauricio R."/>
        </authorList>
    </citation>
    <scope>NUCLEOTIDE SEQUENCE [LARGE SCALE GENOMIC DNA]</scope>
    <source>
        <strain evidence="10">NE01/NJP1002.9</strain>
        <tissue evidence="10">Muscle</tissue>
    </source>
</reference>
<accession>A0A315V0F1</accession>
<evidence type="ECO:0000256" key="1">
    <source>
        <dbReference type="ARBA" id="ARBA00004479"/>
    </source>
</evidence>
<feature type="region of interest" description="Disordered" evidence="6">
    <location>
        <begin position="500"/>
        <end position="536"/>
    </location>
</feature>
<keyword evidence="8" id="KW-0732">Signal</keyword>
<dbReference type="InterPro" id="IPR013783">
    <property type="entry name" value="Ig-like_fold"/>
</dbReference>
<dbReference type="InterPro" id="IPR036179">
    <property type="entry name" value="Ig-like_dom_sf"/>
</dbReference>
<feature type="domain" description="Ig-like" evidence="9">
    <location>
        <begin position="133"/>
        <end position="215"/>
    </location>
</feature>
<dbReference type="AlphaFoldDB" id="A0A315V0F1"/>
<dbReference type="SMART" id="SM00408">
    <property type="entry name" value="IGc2"/>
    <property type="match status" value="3"/>
</dbReference>
<evidence type="ECO:0000256" key="6">
    <source>
        <dbReference type="SAM" id="MobiDB-lite"/>
    </source>
</evidence>
<dbReference type="GO" id="GO:0005886">
    <property type="term" value="C:plasma membrane"/>
    <property type="evidence" value="ECO:0007669"/>
    <property type="project" value="TreeGrafter"/>
</dbReference>
<keyword evidence="7" id="KW-1133">Transmembrane helix</keyword>
<keyword evidence="2 7" id="KW-0472">Membrane</keyword>
<keyword evidence="4" id="KW-0325">Glycoprotein</keyword>
<feature type="transmembrane region" description="Helical" evidence="7">
    <location>
        <begin position="408"/>
        <end position="430"/>
    </location>
</feature>
<feature type="signal peptide" evidence="8">
    <location>
        <begin position="1"/>
        <end position="21"/>
    </location>
</feature>
<keyword evidence="3" id="KW-1015">Disulfide bond</keyword>
<dbReference type="GO" id="GO:0005911">
    <property type="term" value="C:cell-cell junction"/>
    <property type="evidence" value="ECO:0007669"/>
    <property type="project" value="TreeGrafter"/>
</dbReference>
<protein>
    <recommendedName>
        <fullName evidence="9">Ig-like domain-containing protein</fullName>
    </recommendedName>
</protein>
<dbReference type="PANTHER" id="PTHR11640:SF157">
    <property type="entry name" value="V-SET AND IMMUNOGLOBULIN DOMAIN-CONTAINING PROTEIN 10"/>
    <property type="match status" value="1"/>
</dbReference>
<comment type="subcellular location">
    <subcellularLocation>
        <location evidence="1">Membrane</location>
        <topology evidence="1">Single-pass type I membrane protein</topology>
    </subcellularLocation>
</comment>
<evidence type="ECO:0000259" key="9">
    <source>
        <dbReference type="PROSITE" id="PS50835"/>
    </source>
</evidence>
<dbReference type="InterPro" id="IPR007110">
    <property type="entry name" value="Ig-like_dom"/>
</dbReference>
<dbReference type="GO" id="GO:0098609">
    <property type="term" value="P:cell-cell adhesion"/>
    <property type="evidence" value="ECO:0007669"/>
    <property type="project" value="TreeGrafter"/>
</dbReference>
<dbReference type="InterPro" id="IPR003598">
    <property type="entry name" value="Ig_sub2"/>
</dbReference>
<dbReference type="PANTHER" id="PTHR11640">
    <property type="entry name" value="NEPHRIN"/>
    <property type="match status" value="1"/>
</dbReference>
<keyword evidence="11" id="KW-1185">Reference proteome</keyword>
<name>A0A315V0F1_GAMAF</name>
<dbReference type="Pfam" id="PF13927">
    <property type="entry name" value="Ig_3"/>
    <property type="match status" value="1"/>
</dbReference>
<evidence type="ECO:0000256" key="7">
    <source>
        <dbReference type="SAM" id="Phobius"/>
    </source>
</evidence>
<evidence type="ECO:0000256" key="2">
    <source>
        <dbReference type="ARBA" id="ARBA00023136"/>
    </source>
</evidence>
<dbReference type="SMART" id="SM00409">
    <property type="entry name" value="IG"/>
    <property type="match status" value="3"/>
</dbReference>
<sequence length="536" mass="58679">MNTVASLALLQLFLCAAATVAGTFSTETVLPAAPGDVVLLQCYTGGNITPVWTTWMKGGHIIASNGDLHVDSSAKDPRLTLELNGSLSISKVIFDDTGSFLCSSSLPDNRTINAQVQLQVTSGPNNVSTLIQPTIMLPNRTLVSKRGQTLHFKCMAWSSSSQQLNLTFSGAPNNNTSLAFTPFTILNYTIKDIQPSNQGVYTCNALNTVSNRMVNNSTELLVYYIPSGHPDCMSVEAQNSSSVQLNCFWFGAYPTPKLRWGEDGDFQVTDSLVVSLNRSTLQEGQTLTCTARHELLKLENEKSCSITLSAPYPQGNPMVSVLEGTNVTLSCRETSSVPAANTTWRKGQSQEPIVPGSKYILSVEGPDLKLTIVNISKYDEVYYFCRSENALGIRELEVFLTVKASSSAYTGAVIGVFVAALITGCAFIVAKILYSRRHTICLVFQQSLGKLETLQAEDRGDVVDLVESDDEQIFQDAVPRLPPLTNGRHTTLVQIHRIPSSEDHEVIVETHPEPPEQKEERTEELTEESREEVEEL</sequence>
<feature type="domain" description="Ig-like" evidence="9">
    <location>
        <begin position="313"/>
        <end position="401"/>
    </location>
</feature>
<evidence type="ECO:0000256" key="5">
    <source>
        <dbReference type="ARBA" id="ARBA00023319"/>
    </source>
</evidence>
<dbReference type="STRING" id="33528.ENSGAFP00000010029"/>
<feature type="domain" description="Ig-like" evidence="9">
    <location>
        <begin position="230"/>
        <end position="305"/>
    </location>
</feature>
<evidence type="ECO:0000313" key="11">
    <source>
        <dbReference type="Proteomes" id="UP000250572"/>
    </source>
</evidence>
<evidence type="ECO:0000256" key="4">
    <source>
        <dbReference type="ARBA" id="ARBA00023180"/>
    </source>
</evidence>
<evidence type="ECO:0000256" key="3">
    <source>
        <dbReference type="ARBA" id="ARBA00023157"/>
    </source>
</evidence>
<keyword evidence="7" id="KW-0812">Transmembrane</keyword>
<evidence type="ECO:0000256" key="8">
    <source>
        <dbReference type="SAM" id="SignalP"/>
    </source>
</evidence>
<dbReference type="GO" id="GO:0007416">
    <property type="term" value="P:synapse assembly"/>
    <property type="evidence" value="ECO:0007669"/>
    <property type="project" value="TreeGrafter"/>
</dbReference>